<keyword evidence="5" id="KW-1185">Reference proteome</keyword>
<sequence>MKEIKMFMAYASEDEEYKVQLSKHLSALKEEGYISEWTAGEILPGANVMSDLRKRMSRCDIIALLLSADFVGSDDGIELEEMAFALKAKKGTRLVPIKIRACMLSDAYAQFSMLPDQSKPVDDPAWGSRDNAYMNIAEGLKKLALSMRDEDARGVREKIKQTMQSTAAAPSRPVSSSGSSEKSSSNNKTLLISIGVLAALLIGLAGFIFMNNDRLKDDETTIKPEKITKVEPPVDPVSNPGIGENATDAEAYDNAKAQNKVEAFVAYLRKYPEGKYTAEANNFIKKIKNDSIANAANNLIKKHDADWNSTVKSNDLLSYQVYVRSYPEGSHVTEAKEKIEQLKIAESDNQTWQKASEMNTVSAYLRYMKGFSQGLHHDEAIAGIKGLLKKQGWAYYGKLNADKKMNNSRYFNLFDGEKDGNPKVGDLIQVQKGINIRKGPDADNATIESLRKDHIGMITDIKPGVWVKINY</sequence>
<evidence type="ECO:0000313" key="4">
    <source>
        <dbReference type="EMBL" id="SDL41530.1"/>
    </source>
</evidence>
<dbReference type="Gene3D" id="1.25.40.10">
    <property type="entry name" value="Tetratricopeptide repeat domain"/>
    <property type="match status" value="1"/>
</dbReference>
<gene>
    <name evidence="4" type="ORF">SAMN04488514_101732</name>
</gene>
<accession>A0A1G9JV57</accession>
<feature type="compositionally biased region" description="Low complexity" evidence="1">
    <location>
        <begin position="165"/>
        <end position="185"/>
    </location>
</feature>
<dbReference type="Proteomes" id="UP000199440">
    <property type="component" value="Unassembled WGS sequence"/>
</dbReference>
<feature type="domain" description="TIR" evidence="3">
    <location>
        <begin position="2"/>
        <end position="159"/>
    </location>
</feature>
<dbReference type="AlphaFoldDB" id="A0A1G9JV57"/>
<feature type="region of interest" description="Disordered" evidence="1">
    <location>
        <begin position="158"/>
        <end position="185"/>
    </location>
</feature>
<reference evidence="4 5" key="1">
    <citation type="submission" date="2016-10" db="EMBL/GenBank/DDBJ databases">
        <authorList>
            <person name="de Groot N.N."/>
        </authorList>
    </citation>
    <scope>NUCLEOTIDE SEQUENCE [LARGE SCALE GENOMIC DNA]</scope>
    <source>
        <strain evidence="4 5">DSM 19886</strain>
    </source>
</reference>
<evidence type="ECO:0000256" key="1">
    <source>
        <dbReference type="SAM" id="MobiDB-lite"/>
    </source>
</evidence>
<dbReference type="GO" id="GO:0007165">
    <property type="term" value="P:signal transduction"/>
    <property type="evidence" value="ECO:0007669"/>
    <property type="project" value="InterPro"/>
</dbReference>
<name>A0A1G9JV57_9FLAO</name>
<dbReference type="InterPro" id="IPR035897">
    <property type="entry name" value="Toll_tir_struct_dom_sf"/>
</dbReference>
<dbReference type="OrthoDB" id="1148122at2"/>
<evidence type="ECO:0000256" key="2">
    <source>
        <dbReference type="SAM" id="Phobius"/>
    </source>
</evidence>
<evidence type="ECO:0000313" key="5">
    <source>
        <dbReference type="Proteomes" id="UP000199440"/>
    </source>
</evidence>
<organism evidence="4 5">
    <name type="scientific">Kriegella aquimaris</name>
    <dbReference type="NCBI Taxonomy" id="192904"/>
    <lineage>
        <taxon>Bacteria</taxon>
        <taxon>Pseudomonadati</taxon>
        <taxon>Bacteroidota</taxon>
        <taxon>Flavobacteriia</taxon>
        <taxon>Flavobacteriales</taxon>
        <taxon>Flavobacteriaceae</taxon>
        <taxon>Kriegella</taxon>
    </lineage>
</organism>
<dbReference type="PROSITE" id="PS50104">
    <property type="entry name" value="TIR"/>
    <property type="match status" value="1"/>
</dbReference>
<dbReference type="Gene3D" id="3.40.50.10140">
    <property type="entry name" value="Toll/interleukin-1 receptor homology (TIR) domain"/>
    <property type="match status" value="1"/>
</dbReference>
<keyword evidence="2" id="KW-0812">Transmembrane</keyword>
<evidence type="ECO:0000259" key="3">
    <source>
        <dbReference type="PROSITE" id="PS50104"/>
    </source>
</evidence>
<keyword evidence="2" id="KW-0472">Membrane</keyword>
<dbReference type="RefSeq" id="WP_089885364.1">
    <property type="nucleotide sequence ID" value="NZ_FNGV01000001.1"/>
</dbReference>
<feature type="transmembrane region" description="Helical" evidence="2">
    <location>
        <begin position="190"/>
        <end position="210"/>
    </location>
</feature>
<dbReference type="EMBL" id="FNGV01000001">
    <property type="protein sequence ID" value="SDL41530.1"/>
    <property type="molecule type" value="Genomic_DNA"/>
</dbReference>
<dbReference type="InterPro" id="IPR000157">
    <property type="entry name" value="TIR_dom"/>
</dbReference>
<dbReference type="SUPFAM" id="SSF52200">
    <property type="entry name" value="Toll/Interleukin receptor TIR domain"/>
    <property type="match status" value="1"/>
</dbReference>
<dbReference type="STRING" id="192904.SAMN04488514_101732"/>
<dbReference type="Pfam" id="PF13676">
    <property type="entry name" value="TIR_2"/>
    <property type="match status" value="1"/>
</dbReference>
<dbReference type="InterPro" id="IPR011990">
    <property type="entry name" value="TPR-like_helical_dom_sf"/>
</dbReference>
<protein>
    <submittedName>
        <fullName evidence="4">TIR domain-containing protein</fullName>
    </submittedName>
</protein>
<keyword evidence="2" id="KW-1133">Transmembrane helix</keyword>
<proteinExistence type="predicted"/>